<dbReference type="EMBL" id="SNRY01001088">
    <property type="protein sequence ID" value="KAA6333644.1"/>
    <property type="molecule type" value="Genomic_DNA"/>
</dbReference>
<gene>
    <name evidence="3" type="ORF">EZS27_017962</name>
    <name evidence="4" type="ORF">EZS27_017964</name>
    <name evidence="5" type="ORF">EZS27_017966</name>
</gene>
<dbReference type="PANTHER" id="PTHR21090">
    <property type="entry name" value="AROM/DEHYDROQUINATE SYNTHASE"/>
    <property type="match status" value="1"/>
</dbReference>
<name>A0A5J4RJ84_9ZZZZ</name>
<dbReference type="InterPro" id="IPR001986">
    <property type="entry name" value="Enolpyruvate_Tfrase_dom"/>
</dbReference>
<dbReference type="PANTHER" id="PTHR21090:SF5">
    <property type="entry name" value="PENTAFUNCTIONAL AROM POLYPEPTIDE"/>
    <property type="match status" value="1"/>
</dbReference>
<evidence type="ECO:0000313" key="3">
    <source>
        <dbReference type="EMBL" id="KAA6333640.1"/>
    </source>
</evidence>
<dbReference type="GO" id="GO:0009423">
    <property type="term" value="P:chorismate biosynthetic process"/>
    <property type="evidence" value="ECO:0007669"/>
    <property type="project" value="TreeGrafter"/>
</dbReference>
<comment type="caution">
    <text evidence="4">The sequence shown here is derived from an EMBL/GenBank/DDBJ whole genome shotgun (WGS) entry which is preliminary data.</text>
</comment>
<accession>A0A5J4RJ84</accession>
<dbReference type="InterPro" id="IPR036968">
    <property type="entry name" value="Enolpyruvate_Tfrase_sf"/>
</dbReference>
<dbReference type="Pfam" id="PF00275">
    <property type="entry name" value="EPSP_synthase"/>
    <property type="match status" value="1"/>
</dbReference>
<reference evidence="4" key="1">
    <citation type="submission" date="2019-03" db="EMBL/GenBank/DDBJ databases">
        <title>Single cell metagenomics reveals metabolic interactions within the superorganism composed of flagellate Streblomastix strix and complex community of Bacteroidetes bacteria on its surface.</title>
        <authorList>
            <person name="Treitli S.C."/>
            <person name="Kolisko M."/>
            <person name="Husnik F."/>
            <person name="Keeling P."/>
            <person name="Hampl V."/>
        </authorList>
    </citation>
    <scope>NUCLEOTIDE SEQUENCE</scope>
    <source>
        <strain evidence="4">STM</strain>
    </source>
</reference>
<keyword evidence="1 4" id="KW-0808">Transferase</keyword>
<feature type="domain" description="Enolpyruvate transferase" evidence="2">
    <location>
        <begin position="9"/>
        <end position="59"/>
    </location>
</feature>
<evidence type="ECO:0000313" key="5">
    <source>
        <dbReference type="EMBL" id="KAA6333644.1"/>
    </source>
</evidence>
<evidence type="ECO:0000256" key="1">
    <source>
        <dbReference type="ARBA" id="ARBA00022679"/>
    </source>
</evidence>
<dbReference type="AlphaFoldDB" id="A0A5J4RJ84"/>
<dbReference type="Gene3D" id="3.65.10.10">
    <property type="entry name" value="Enolpyruvate transferase domain"/>
    <property type="match status" value="1"/>
</dbReference>
<dbReference type="EMBL" id="SNRY01001088">
    <property type="protein sequence ID" value="KAA6333640.1"/>
    <property type="molecule type" value="Genomic_DNA"/>
</dbReference>
<dbReference type="SUPFAM" id="SSF55205">
    <property type="entry name" value="EPT/RTPC-like"/>
    <property type="match status" value="1"/>
</dbReference>
<organism evidence="4">
    <name type="scientific">termite gut metagenome</name>
    <dbReference type="NCBI Taxonomy" id="433724"/>
    <lineage>
        <taxon>unclassified sequences</taxon>
        <taxon>metagenomes</taxon>
        <taxon>organismal metagenomes</taxon>
    </lineage>
</organism>
<dbReference type="GO" id="GO:0003866">
    <property type="term" value="F:3-phosphoshikimate 1-carboxyvinyltransferase activity"/>
    <property type="evidence" value="ECO:0007669"/>
    <property type="project" value="UniProtKB-EC"/>
</dbReference>
<sequence>MQHYRLSFPSQIKSTVQLPSSKSISHRVLIINALAKGKLIPQNLSDCDDTRVMIKALAQETPIMFLDEPTAFLDFPSKVEIMQLLHQLSRKTKKLCSGARVAPGMLPPIDGGFSAFSGV</sequence>
<dbReference type="InterPro" id="IPR013792">
    <property type="entry name" value="RNA3'P_cycl/enolpyr_Trfase_a/b"/>
</dbReference>
<protein>
    <submittedName>
        <fullName evidence="4">3-phosphoshikimate 1-carboxyvinyltransferase</fullName>
        <ecNumber evidence="4">2.5.1.19</ecNumber>
    </submittedName>
</protein>
<dbReference type="EC" id="2.5.1.19" evidence="4"/>
<proteinExistence type="predicted"/>
<evidence type="ECO:0000313" key="4">
    <source>
        <dbReference type="EMBL" id="KAA6333642.1"/>
    </source>
</evidence>
<dbReference type="InterPro" id="IPR027417">
    <property type="entry name" value="P-loop_NTPase"/>
</dbReference>
<dbReference type="SUPFAM" id="SSF52540">
    <property type="entry name" value="P-loop containing nucleoside triphosphate hydrolases"/>
    <property type="match status" value="1"/>
</dbReference>
<evidence type="ECO:0000259" key="2">
    <source>
        <dbReference type="Pfam" id="PF00275"/>
    </source>
</evidence>
<dbReference type="EMBL" id="SNRY01001088">
    <property type="protein sequence ID" value="KAA6333642.1"/>
    <property type="molecule type" value="Genomic_DNA"/>
</dbReference>